<proteinExistence type="predicted"/>
<dbReference type="Proteomes" id="UP000024635">
    <property type="component" value="Unassembled WGS sequence"/>
</dbReference>
<reference evidence="3" key="1">
    <citation type="journal article" date="2015" name="Nat. Genet.">
        <title>The genome and transcriptome of the zoonotic hookworm Ancylostoma ceylanicum identify infection-specific gene families.</title>
        <authorList>
            <person name="Schwarz E.M."/>
            <person name="Hu Y."/>
            <person name="Antoshechkin I."/>
            <person name="Miller M.M."/>
            <person name="Sternberg P.W."/>
            <person name="Aroian R.V."/>
        </authorList>
    </citation>
    <scope>NUCLEOTIDE SEQUENCE</scope>
    <source>
        <strain evidence="3">HY135</strain>
    </source>
</reference>
<evidence type="ECO:0000313" key="2">
    <source>
        <dbReference type="EMBL" id="EYB97004.1"/>
    </source>
</evidence>
<evidence type="ECO:0008006" key="4">
    <source>
        <dbReference type="Google" id="ProtNLM"/>
    </source>
</evidence>
<organism evidence="2 3">
    <name type="scientific">Ancylostoma ceylanicum</name>
    <dbReference type="NCBI Taxonomy" id="53326"/>
    <lineage>
        <taxon>Eukaryota</taxon>
        <taxon>Metazoa</taxon>
        <taxon>Ecdysozoa</taxon>
        <taxon>Nematoda</taxon>
        <taxon>Chromadorea</taxon>
        <taxon>Rhabditida</taxon>
        <taxon>Rhabditina</taxon>
        <taxon>Rhabditomorpha</taxon>
        <taxon>Strongyloidea</taxon>
        <taxon>Ancylostomatidae</taxon>
        <taxon>Ancylostomatinae</taxon>
        <taxon>Ancylostoma</taxon>
    </lineage>
</organism>
<sequence length="84" mass="9548">MLMRGCFQFGLLAVVLAILERPGAGTVVTLNIKERHSLLEPSHLEFHTIFQFGIQQLKFPLIFFHCLRGVFNNCHVCTAQHPSK</sequence>
<feature type="chain" id="PRO_5001490460" description="Secreted protein" evidence="1">
    <location>
        <begin position="26"/>
        <end position="84"/>
    </location>
</feature>
<dbReference type="AlphaFoldDB" id="A0A016T339"/>
<comment type="caution">
    <text evidence="2">The sequence shown here is derived from an EMBL/GenBank/DDBJ whole genome shotgun (WGS) entry which is preliminary data.</text>
</comment>
<evidence type="ECO:0000256" key="1">
    <source>
        <dbReference type="SAM" id="SignalP"/>
    </source>
</evidence>
<evidence type="ECO:0000313" key="3">
    <source>
        <dbReference type="Proteomes" id="UP000024635"/>
    </source>
</evidence>
<gene>
    <name evidence="2" type="primary">Acey_s0144.g2455</name>
    <name evidence="2" type="ORF">Y032_0144g2455</name>
</gene>
<accession>A0A016T339</accession>
<keyword evidence="1" id="KW-0732">Signal</keyword>
<feature type="signal peptide" evidence="1">
    <location>
        <begin position="1"/>
        <end position="25"/>
    </location>
</feature>
<protein>
    <recommendedName>
        <fullName evidence="4">Secreted protein</fullName>
    </recommendedName>
</protein>
<keyword evidence="3" id="KW-1185">Reference proteome</keyword>
<name>A0A016T339_9BILA</name>
<dbReference type="EMBL" id="JARK01001480">
    <property type="protein sequence ID" value="EYB97004.1"/>
    <property type="molecule type" value="Genomic_DNA"/>
</dbReference>